<dbReference type="GO" id="GO:0008768">
    <property type="term" value="F:UDP-sugar diphosphatase activity"/>
    <property type="evidence" value="ECO:0007669"/>
    <property type="project" value="TreeGrafter"/>
</dbReference>
<keyword evidence="2 5" id="KW-0378">Hydrolase</keyword>
<dbReference type="InterPro" id="IPR006179">
    <property type="entry name" value="5_nucleotidase/apyrase"/>
</dbReference>
<dbReference type="SUPFAM" id="SSF56300">
    <property type="entry name" value="Metallo-dependent phosphatases"/>
    <property type="match status" value="1"/>
</dbReference>
<comment type="caution">
    <text evidence="5">The sequence shown here is derived from an EMBL/GenBank/DDBJ whole genome shotgun (WGS) entry which is preliminary data.</text>
</comment>
<feature type="domain" description="5'-Nucleotidase C-terminal" evidence="4">
    <location>
        <begin position="394"/>
        <end position="544"/>
    </location>
</feature>
<dbReference type="Gene3D" id="3.60.21.10">
    <property type="match status" value="1"/>
</dbReference>
<keyword evidence="1" id="KW-0732">Signal</keyword>
<dbReference type="InterPro" id="IPR004843">
    <property type="entry name" value="Calcineurin-like_PHP"/>
</dbReference>
<evidence type="ECO:0000256" key="2">
    <source>
        <dbReference type="RuleBase" id="RU362119"/>
    </source>
</evidence>
<dbReference type="EC" id="3.1.3.5" evidence="5"/>
<dbReference type="InterPro" id="IPR036907">
    <property type="entry name" value="5'-Nucleotdase_C_sf"/>
</dbReference>
<dbReference type="Gene3D" id="3.90.780.10">
    <property type="entry name" value="5'-Nucleotidase, C-terminal domain"/>
    <property type="match status" value="1"/>
</dbReference>
<dbReference type="PANTHER" id="PTHR11575">
    <property type="entry name" value="5'-NUCLEOTIDASE-RELATED"/>
    <property type="match status" value="1"/>
</dbReference>
<dbReference type="PRINTS" id="PR01607">
    <property type="entry name" value="APYRASEFAMLY"/>
</dbReference>
<dbReference type="GO" id="GO:0008253">
    <property type="term" value="F:5'-nucleotidase activity"/>
    <property type="evidence" value="ECO:0007669"/>
    <property type="project" value="UniProtKB-EC"/>
</dbReference>
<evidence type="ECO:0000259" key="4">
    <source>
        <dbReference type="Pfam" id="PF02872"/>
    </source>
</evidence>
<dbReference type="Pfam" id="PF02872">
    <property type="entry name" value="5_nucleotid_C"/>
    <property type="match status" value="1"/>
</dbReference>
<dbReference type="GO" id="GO:0000166">
    <property type="term" value="F:nucleotide binding"/>
    <property type="evidence" value="ECO:0007669"/>
    <property type="project" value="UniProtKB-KW"/>
</dbReference>
<dbReference type="InterPro" id="IPR029052">
    <property type="entry name" value="Metallo-depent_PP-like"/>
</dbReference>
<feature type="domain" description="Calcineurin-like phosphoesterase" evidence="3">
    <location>
        <begin position="32"/>
        <end position="246"/>
    </location>
</feature>
<dbReference type="PANTHER" id="PTHR11575:SF24">
    <property type="entry name" value="5'-NUCLEOTIDASE"/>
    <property type="match status" value="1"/>
</dbReference>
<sequence length="582" mass="64007">MKSKTSFFIVLLTIALFQIIYAISFAEPITFTLIHVNDTHSHLDPEAEILPIDGNPTQVQLGGLTFLKTALDRISAADNNILFLHAGDAVQGTMYFIKFNGQTDQIFLNHMPVTAMTLGNHEFDRTSSFLAEFRDGLSFPVLCSNIDTKADADLKGKFVPYQVFEIHGERIGIIGLITPEVITSSSPGKSVQFFSPEARAQAAVKDLQKQGINKIIVLSHIGIEADIQLARSVSGIDLIVGGHSHTLMGDFKAFSYNNEYPYPVIETSPDGGKVLIVQAWEWAKVLGRIQLSFDDEGTIMSYNAQPLLLIGNNFEQKWQDTNQDGIINKNDDYTPITAQNAPDKYQSILRYIIQSGQAGILIPPDSMKAIYTQFSSGLLELKNTVIAESVDDLIRNSNNSGPGPLIALSMLNITSSMGAQVALLNPGGVRTDFEAGEITVEMVYDCLPFQSTLVLSDLSGQELTQVLEDMVNYSISKEAYNANIYAYIAGFRIQLNPSLPQGSRVSQIEIKQSDGKYQPLELDKTYRLVTNSFLAQGGDGNSVLEKIPNKQDTGLIDADVFLEFIQGTTLKNPTEELVIIKE</sequence>
<reference evidence="5" key="1">
    <citation type="submission" date="2017-02" db="EMBL/GenBank/DDBJ databases">
        <title>Delving into the versatile metabolic prowess of the omnipresent phylum Bacteroidetes.</title>
        <authorList>
            <person name="Nobu M.K."/>
            <person name="Mei R."/>
            <person name="Narihiro T."/>
            <person name="Kuroda K."/>
            <person name="Liu W.-T."/>
        </authorList>
    </citation>
    <scope>NUCLEOTIDE SEQUENCE</scope>
    <source>
        <strain evidence="5">ADurb.Bin276</strain>
    </source>
</reference>
<keyword evidence="2" id="KW-0547">Nucleotide-binding</keyword>
<accession>A0A1V5SJZ3</accession>
<evidence type="ECO:0000256" key="1">
    <source>
        <dbReference type="ARBA" id="ARBA00022729"/>
    </source>
</evidence>
<organism evidence="5">
    <name type="scientific">Candidatus Atribacter allofermentans</name>
    <dbReference type="NCBI Taxonomy" id="1852833"/>
    <lineage>
        <taxon>Bacteria</taxon>
        <taxon>Pseudomonadati</taxon>
        <taxon>Atribacterota</taxon>
        <taxon>Atribacteria</taxon>
        <taxon>Atribacterales</taxon>
        <taxon>Atribacteraceae</taxon>
        <taxon>Atribacter</taxon>
    </lineage>
</organism>
<dbReference type="Pfam" id="PF00149">
    <property type="entry name" value="Metallophos"/>
    <property type="match status" value="1"/>
</dbReference>
<evidence type="ECO:0000313" key="5">
    <source>
        <dbReference type="EMBL" id="OQA54879.1"/>
    </source>
</evidence>
<gene>
    <name evidence="5" type="ORF">BWY41_01856</name>
</gene>
<dbReference type="SUPFAM" id="SSF55816">
    <property type="entry name" value="5'-nucleotidase (syn. UDP-sugar hydrolase), C-terminal domain"/>
    <property type="match status" value="1"/>
</dbReference>
<dbReference type="EMBL" id="MWBQ01000192">
    <property type="protein sequence ID" value="OQA54879.1"/>
    <property type="molecule type" value="Genomic_DNA"/>
</dbReference>
<dbReference type="GO" id="GO:0030288">
    <property type="term" value="C:outer membrane-bounded periplasmic space"/>
    <property type="evidence" value="ECO:0007669"/>
    <property type="project" value="TreeGrafter"/>
</dbReference>
<dbReference type="GO" id="GO:0009166">
    <property type="term" value="P:nucleotide catabolic process"/>
    <property type="evidence" value="ECO:0007669"/>
    <property type="project" value="InterPro"/>
</dbReference>
<evidence type="ECO:0000259" key="3">
    <source>
        <dbReference type="Pfam" id="PF00149"/>
    </source>
</evidence>
<comment type="similarity">
    <text evidence="2">Belongs to the 5'-nucleotidase family.</text>
</comment>
<dbReference type="CDD" id="cd07409">
    <property type="entry name" value="MPP_CD73_N"/>
    <property type="match status" value="1"/>
</dbReference>
<protein>
    <submittedName>
        <fullName evidence="5">NAD 5'-nucleotidase</fullName>
        <ecNumber evidence="5">3.1.3.5</ecNumber>
    </submittedName>
</protein>
<name>A0A1V5SJZ3_9BACT</name>
<dbReference type="InterPro" id="IPR008334">
    <property type="entry name" value="5'-Nucleotdase_C"/>
</dbReference>
<dbReference type="AlphaFoldDB" id="A0A1V5SJZ3"/>
<dbReference type="Proteomes" id="UP000485569">
    <property type="component" value="Unassembled WGS sequence"/>
</dbReference>
<proteinExistence type="inferred from homology"/>